<protein>
    <recommendedName>
        <fullName evidence="5">DUF871 domain-containing protein</fullName>
    </recommendedName>
</protein>
<dbReference type="InterPro" id="IPR043797">
    <property type="entry name" value="MupG_N"/>
</dbReference>
<dbReference type="EMBL" id="JAUSUE010000001">
    <property type="protein sequence ID" value="MDQ0202573.1"/>
    <property type="molecule type" value="Genomic_DNA"/>
</dbReference>
<dbReference type="Gene3D" id="2.40.100.10">
    <property type="entry name" value="Cyclophilin-like"/>
    <property type="match status" value="1"/>
</dbReference>
<dbReference type="InterPro" id="IPR013785">
    <property type="entry name" value="Aldolase_TIM"/>
</dbReference>
<dbReference type="InterPro" id="IPR008589">
    <property type="entry name" value="MupG"/>
</dbReference>
<dbReference type="RefSeq" id="WP_307222458.1">
    <property type="nucleotide sequence ID" value="NZ_CP116940.1"/>
</dbReference>
<dbReference type="Pfam" id="PF19200">
    <property type="entry name" value="MupG_N"/>
    <property type="match status" value="1"/>
</dbReference>
<reference evidence="3 4" key="1">
    <citation type="submission" date="2023-07" db="EMBL/GenBank/DDBJ databases">
        <title>Genomic Encyclopedia of Type Strains, Phase IV (KMG-IV): sequencing the most valuable type-strain genomes for metagenomic binning, comparative biology and taxonomic classification.</title>
        <authorList>
            <person name="Goeker M."/>
        </authorList>
    </citation>
    <scope>NUCLEOTIDE SEQUENCE [LARGE SCALE GENOMIC DNA]</scope>
    <source>
        <strain evidence="3 4">DSM 16980</strain>
    </source>
</reference>
<proteinExistence type="predicted"/>
<evidence type="ECO:0000313" key="3">
    <source>
        <dbReference type="EMBL" id="MDQ0202573.1"/>
    </source>
</evidence>
<dbReference type="Pfam" id="PF05913">
    <property type="entry name" value="MupG_C"/>
    <property type="match status" value="1"/>
</dbReference>
<evidence type="ECO:0008006" key="5">
    <source>
        <dbReference type="Google" id="ProtNLM"/>
    </source>
</evidence>
<dbReference type="PANTHER" id="PTHR38435">
    <property type="match status" value="1"/>
</dbReference>
<dbReference type="SUPFAM" id="SSF51445">
    <property type="entry name" value="(Trans)glycosidases"/>
    <property type="match status" value="1"/>
</dbReference>
<dbReference type="Proteomes" id="UP001239167">
    <property type="component" value="Unassembled WGS sequence"/>
</dbReference>
<organism evidence="3 4">
    <name type="scientific">Pectinatus haikarae</name>
    <dbReference type="NCBI Taxonomy" id="349096"/>
    <lineage>
        <taxon>Bacteria</taxon>
        <taxon>Bacillati</taxon>
        <taxon>Bacillota</taxon>
        <taxon>Negativicutes</taxon>
        <taxon>Selenomonadales</taxon>
        <taxon>Selenomonadaceae</taxon>
        <taxon>Pectinatus</taxon>
    </lineage>
</organism>
<evidence type="ECO:0000313" key="4">
    <source>
        <dbReference type="Proteomes" id="UP001239167"/>
    </source>
</evidence>
<dbReference type="InterPro" id="IPR017853">
    <property type="entry name" value="GH"/>
</dbReference>
<evidence type="ECO:0000259" key="1">
    <source>
        <dbReference type="Pfam" id="PF05913"/>
    </source>
</evidence>
<dbReference type="SUPFAM" id="SSF50891">
    <property type="entry name" value="Cyclophilin-like"/>
    <property type="match status" value="1"/>
</dbReference>
<keyword evidence="4" id="KW-1185">Reference proteome</keyword>
<feature type="domain" description="6-phospho-N-acetylmuramidase N-terminal" evidence="2">
    <location>
        <begin position="4"/>
        <end position="235"/>
    </location>
</feature>
<name>A0ABT9Y4K7_9FIRM</name>
<feature type="domain" description="6-phospho-N-acetylmuramidase C-terminal" evidence="1">
    <location>
        <begin position="245"/>
        <end position="354"/>
    </location>
</feature>
<comment type="caution">
    <text evidence="3">The sequence shown here is derived from an EMBL/GenBank/DDBJ whole genome shotgun (WGS) entry which is preliminary data.</text>
</comment>
<evidence type="ECO:0000259" key="2">
    <source>
        <dbReference type="Pfam" id="PF19200"/>
    </source>
</evidence>
<dbReference type="InterPro" id="IPR043894">
    <property type="entry name" value="MupG_C"/>
</dbReference>
<accession>A0ABT9Y4K7</accession>
<sequence length="357" mass="39938">MDNGISLYPGLENTFEENLRLLNVAAENKVKRIFTSFHVPETNFNEFQNQFNQLMKAAAQNEMEVISDVSPAALALLGAKKLNLSLFRIRGIRRLRLDYGYDSDVVSELSRNTCGIGLQLNASAVTADFLSELEQKGADFSRMDALHNFYPRPGTGLSEGFFKEQTKLFQKKGIKVGAFVPSFAGPRLPLRKGLPTMEEHRRLSLELAARHLCALGADSVFIGDGRPSDQEIKTVAFLQKDTVILKVKAEVQNTQIKNLLQGVFTARLDEARDAVRAQEGRDVFRDVSVEAENTSGRSFGTVTLDNNNYLRYKGEVQLIKNPQPADEKVNVVGKIIPEELFMLKYITPGKKFSLEFI</sequence>
<dbReference type="PANTHER" id="PTHR38435:SF2">
    <property type="entry name" value="DUF871 DOMAIN-CONTAINING PROTEIN"/>
    <property type="match status" value="1"/>
</dbReference>
<gene>
    <name evidence="3" type="ORF">J2S01_000258</name>
</gene>
<dbReference type="InterPro" id="IPR029000">
    <property type="entry name" value="Cyclophilin-like_dom_sf"/>
</dbReference>
<dbReference type="Gene3D" id="3.20.20.70">
    <property type="entry name" value="Aldolase class I"/>
    <property type="match status" value="1"/>
</dbReference>